<dbReference type="Proteomes" id="UP001161247">
    <property type="component" value="Chromosome 3"/>
</dbReference>
<dbReference type="AlphaFoldDB" id="A0AAV1CUW4"/>
<accession>A0AAV1CUW4</accession>
<gene>
    <name evidence="1" type="ORF">OLC1_LOCUS9472</name>
</gene>
<organism evidence="1 2">
    <name type="scientific">Oldenlandia corymbosa var. corymbosa</name>
    <dbReference type="NCBI Taxonomy" id="529605"/>
    <lineage>
        <taxon>Eukaryota</taxon>
        <taxon>Viridiplantae</taxon>
        <taxon>Streptophyta</taxon>
        <taxon>Embryophyta</taxon>
        <taxon>Tracheophyta</taxon>
        <taxon>Spermatophyta</taxon>
        <taxon>Magnoliopsida</taxon>
        <taxon>eudicotyledons</taxon>
        <taxon>Gunneridae</taxon>
        <taxon>Pentapetalae</taxon>
        <taxon>asterids</taxon>
        <taxon>lamiids</taxon>
        <taxon>Gentianales</taxon>
        <taxon>Rubiaceae</taxon>
        <taxon>Rubioideae</taxon>
        <taxon>Spermacoceae</taxon>
        <taxon>Hedyotis-Oldenlandia complex</taxon>
        <taxon>Oldenlandia</taxon>
    </lineage>
</organism>
<sequence>MRFGIPLLVVTRDHGLTSLKTIKNQAAAIAGFMFQWGFGSLEKSLIRSMGEWICELEMVLEHGKPMVMVFGIEIRPLGFSGRGPNISSIGNLGVVRW</sequence>
<evidence type="ECO:0000313" key="2">
    <source>
        <dbReference type="Proteomes" id="UP001161247"/>
    </source>
</evidence>
<keyword evidence="2" id="KW-1185">Reference proteome</keyword>
<evidence type="ECO:0000313" key="1">
    <source>
        <dbReference type="EMBL" id="CAI9099446.1"/>
    </source>
</evidence>
<dbReference type="EMBL" id="OX459120">
    <property type="protein sequence ID" value="CAI9099446.1"/>
    <property type="molecule type" value="Genomic_DNA"/>
</dbReference>
<protein>
    <submittedName>
        <fullName evidence="1">OLC1v1036272C1</fullName>
    </submittedName>
</protein>
<name>A0AAV1CUW4_OLDCO</name>
<proteinExistence type="predicted"/>
<reference evidence="1" key="1">
    <citation type="submission" date="2023-03" db="EMBL/GenBank/DDBJ databases">
        <authorList>
            <person name="Julca I."/>
        </authorList>
    </citation>
    <scope>NUCLEOTIDE SEQUENCE</scope>
</reference>